<comment type="similarity">
    <text evidence="1">Belongs to the GSP E family.</text>
</comment>
<dbReference type="CDD" id="cd01130">
    <property type="entry name" value="VirB11-like_ATPase"/>
    <property type="match status" value="1"/>
</dbReference>
<dbReference type="RefSeq" id="WP_397558463.1">
    <property type="nucleotide sequence ID" value="NZ_JBIQWL010000015.1"/>
</dbReference>
<sequence>MSNDFDITRLPFFNDGVPDAIEIPDAPPATGPAQHLLAAAGGQPATAAPAAETVPAPVTEAPVTFSRRSVQKVDATRAYELSRTLDWDVITRLRGEVSDMLTASEQARGGMSDADRHEVARAHIAEVTARHVDDMITHSGEKGAWDEETIGAAQRAVYDSLFRLGRLQPLVDLPEVENIDIYGYDNVWVSYADGRMIRHDPVATSDADFVREIQFLAARGGEDGRSFTATSPILDMDLPGGARLAAVHTPISPRPKAVIRLHRFVDILLEHLVEQRTLTQDAADFLSAAIAAGRSVVVVGNPGAGKTTLLRALANVMDPLEKIVTIEKERELYLDRMGDRHLIVTSLQYRPGQGERLPDGSRPGEISLIDCLEEALRLDAQRIFVGEVRGGEIDAMFQAMQAGVGSLSTLHANGTTDAIERMATLTQKNLGTTDTYAYRQIARHIDLIVMIKRVIYKDPETGARRIRRVVTDISEVQAGEAVDGARPIAAPIFRAHPRTFELGPGDGRPTPELLEDLKHAGFDPRILLREDAA</sequence>
<protein>
    <submittedName>
        <fullName evidence="3">CpaF family protein</fullName>
    </submittedName>
</protein>
<dbReference type="PANTHER" id="PTHR30486:SF6">
    <property type="entry name" value="TYPE IV PILUS RETRACTATION ATPASE PILT"/>
    <property type="match status" value="1"/>
</dbReference>
<dbReference type="SMART" id="SM00382">
    <property type="entry name" value="AAA"/>
    <property type="match status" value="1"/>
</dbReference>
<evidence type="ECO:0000259" key="2">
    <source>
        <dbReference type="SMART" id="SM00382"/>
    </source>
</evidence>
<dbReference type="Proteomes" id="UP001610861">
    <property type="component" value="Unassembled WGS sequence"/>
</dbReference>
<dbReference type="Pfam" id="PF00437">
    <property type="entry name" value="T2SSE"/>
    <property type="match status" value="1"/>
</dbReference>
<name>A0ABW7QE56_9MICO</name>
<dbReference type="InterPro" id="IPR001482">
    <property type="entry name" value="T2SS/T4SS_dom"/>
</dbReference>
<accession>A0ABW7QE56</accession>
<evidence type="ECO:0000256" key="1">
    <source>
        <dbReference type="ARBA" id="ARBA00006611"/>
    </source>
</evidence>
<dbReference type="InterPro" id="IPR050921">
    <property type="entry name" value="T4SS_GSP_E_ATPase"/>
</dbReference>
<keyword evidence="4" id="KW-1185">Reference proteome</keyword>
<dbReference type="PANTHER" id="PTHR30486">
    <property type="entry name" value="TWITCHING MOTILITY PROTEIN PILT"/>
    <property type="match status" value="1"/>
</dbReference>
<evidence type="ECO:0000313" key="3">
    <source>
        <dbReference type="EMBL" id="MFH8253035.1"/>
    </source>
</evidence>
<dbReference type="InterPro" id="IPR027417">
    <property type="entry name" value="P-loop_NTPase"/>
</dbReference>
<comment type="caution">
    <text evidence="3">The sequence shown here is derived from an EMBL/GenBank/DDBJ whole genome shotgun (WGS) entry which is preliminary data.</text>
</comment>
<feature type="domain" description="AAA+ ATPase" evidence="2">
    <location>
        <begin position="292"/>
        <end position="480"/>
    </location>
</feature>
<dbReference type="EMBL" id="JBIQWL010000015">
    <property type="protein sequence ID" value="MFH8253035.1"/>
    <property type="molecule type" value="Genomic_DNA"/>
</dbReference>
<dbReference type="SUPFAM" id="SSF52540">
    <property type="entry name" value="P-loop containing nucleoside triphosphate hydrolases"/>
    <property type="match status" value="1"/>
</dbReference>
<gene>
    <name evidence="3" type="ORF">ACH3VR_21895</name>
</gene>
<evidence type="ECO:0000313" key="4">
    <source>
        <dbReference type="Proteomes" id="UP001610861"/>
    </source>
</evidence>
<dbReference type="Gene3D" id="3.30.450.380">
    <property type="match status" value="1"/>
</dbReference>
<organism evidence="3 4">
    <name type="scientific">Microbacterium alkaliflavum</name>
    <dbReference type="NCBI Taxonomy" id="3248839"/>
    <lineage>
        <taxon>Bacteria</taxon>
        <taxon>Bacillati</taxon>
        <taxon>Actinomycetota</taxon>
        <taxon>Actinomycetes</taxon>
        <taxon>Micrococcales</taxon>
        <taxon>Microbacteriaceae</taxon>
        <taxon>Microbacterium</taxon>
    </lineage>
</organism>
<proteinExistence type="inferred from homology"/>
<dbReference type="Gene3D" id="3.40.50.300">
    <property type="entry name" value="P-loop containing nucleotide triphosphate hydrolases"/>
    <property type="match status" value="1"/>
</dbReference>
<dbReference type="InterPro" id="IPR003593">
    <property type="entry name" value="AAA+_ATPase"/>
</dbReference>
<reference evidence="3 4" key="1">
    <citation type="submission" date="2024-09" db="EMBL/GenBank/DDBJ databases">
        <authorList>
            <person name="Pan X."/>
        </authorList>
    </citation>
    <scope>NUCLEOTIDE SEQUENCE [LARGE SCALE GENOMIC DNA]</scope>
    <source>
        <strain evidence="3 4">B2969</strain>
    </source>
</reference>